<evidence type="ECO:0000313" key="2">
    <source>
        <dbReference type="EMBL" id="PJF48549.1"/>
    </source>
</evidence>
<comment type="caution">
    <text evidence="2">The sequence shown here is derived from an EMBL/GenBank/DDBJ whole genome shotgun (WGS) entry which is preliminary data.</text>
</comment>
<keyword evidence="1" id="KW-1133">Transmembrane helix</keyword>
<dbReference type="EMBL" id="PGTN01000011">
    <property type="protein sequence ID" value="PJF48549.1"/>
    <property type="molecule type" value="Genomic_DNA"/>
</dbReference>
<dbReference type="Proteomes" id="UP000230790">
    <property type="component" value="Unassembled WGS sequence"/>
</dbReference>
<keyword evidence="1" id="KW-0812">Transmembrane</keyword>
<feature type="transmembrane region" description="Helical" evidence="1">
    <location>
        <begin position="87"/>
        <end position="106"/>
    </location>
</feature>
<gene>
    <name evidence="2" type="ORF">CUN48_02780</name>
</gene>
<name>A0A2M8QFI2_9CHLR</name>
<protein>
    <submittedName>
        <fullName evidence="2">Uncharacterized protein</fullName>
    </submittedName>
</protein>
<keyword evidence="1" id="KW-0472">Membrane</keyword>
<reference evidence="2 3" key="1">
    <citation type="submission" date="2017-11" db="EMBL/GenBank/DDBJ databases">
        <title>Evolution of Phototrophy in the Chloroflexi Phylum Driven by Horizontal Gene Transfer.</title>
        <authorList>
            <person name="Ward L.M."/>
            <person name="Hemp J."/>
            <person name="Shih P.M."/>
            <person name="Mcglynn S.E."/>
            <person name="Fischer W."/>
        </authorList>
    </citation>
    <scope>NUCLEOTIDE SEQUENCE [LARGE SCALE GENOMIC DNA]</scope>
    <source>
        <strain evidence="2">JP3_7</strain>
    </source>
</reference>
<feature type="transmembrane region" description="Helical" evidence="1">
    <location>
        <begin position="55"/>
        <end position="75"/>
    </location>
</feature>
<feature type="transmembrane region" description="Helical" evidence="1">
    <location>
        <begin position="5"/>
        <end position="22"/>
    </location>
</feature>
<proteinExistence type="predicted"/>
<dbReference type="AlphaFoldDB" id="A0A2M8QFI2"/>
<accession>A0A2M8QFI2</accession>
<evidence type="ECO:0000256" key="1">
    <source>
        <dbReference type="SAM" id="Phobius"/>
    </source>
</evidence>
<feature type="transmembrane region" description="Helical" evidence="1">
    <location>
        <begin position="28"/>
        <end position="48"/>
    </location>
</feature>
<sequence>MSRTTIGFGIALIVAGLGGYLLGGASSFTALIPALFGLALVGLGWWAGRGNEKTAMHIAAVVGLIGTLAPLSRIIPGLTAGGELGVAFWSNVAMFVISGAFFALCVKSFVDARRARAATAK</sequence>
<organism evidence="2 3">
    <name type="scientific">Candidatus Thermofonsia Clade 3 bacterium</name>
    <dbReference type="NCBI Taxonomy" id="2364212"/>
    <lineage>
        <taxon>Bacteria</taxon>
        <taxon>Bacillati</taxon>
        <taxon>Chloroflexota</taxon>
        <taxon>Candidatus Thermofontia</taxon>
        <taxon>Candidatus Thermofonsia Clade 3</taxon>
    </lineage>
</organism>
<evidence type="ECO:0000313" key="3">
    <source>
        <dbReference type="Proteomes" id="UP000230790"/>
    </source>
</evidence>